<feature type="region of interest" description="Disordered" evidence="1">
    <location>
        <begin position="129"/>
        <end position="187"/>
    </location>
</feature>
<evidence type="ECO:0000256" key="1">
    <source>
        <dbReference type="SAM" id="MobiDB-lite"/>
    </source>
</evidence>
<name>A0A4V3HTH3_9PEZI</name>
<dbReference type="Proteomes" id="UP000295083">
    <property type="component" value="Unassembled WGS sequence"/>
</dbReference>
<dbReference type="Gene3D" id="3.40.50.720">
    <property type="entry name" value="NAD(P)-binding Rossmann-like Domain"/>
    <property type="match status" value="1"/>
</dbReference>
<gene>
    <name evidence="2" type="ORF">C8035_v004796</name>
</gene>
<feature type="compositionally biased region" description="Basic and acidic residues" evidence="1">
    <location>
        <begin position="328"/>
        <end position="337"/>
    </location>
</feature>
<protein>
    <recommendedName>
        <fullName evidence="4">NAD-dependent epimerase/dehydratase domain-containing protein</fullName>
    </recommendedName>
</protein>
<accession>A0A4V3HTH3</accession>
<organism evidence="2 3">
    <name type="scientific">Colletotrichum spinosum</name>
    <dbReference type="NCBI Taxonomy" id="1347390"/>
    <lineage>
        <taxon>Eukaryota</taxon>
        <taxon>Fungi</taxon>
        <taxon>Dikarya</taxon>
        <taxon>Ascomycota</taxon>
        <taxon>Pezizomycotina</taxon>
        <taxon>Sordariomycetes</taxon>
        <taxon>Hypocreomycetidae</taxon>
        <taxon>Glomerellales</taxon>
        <taxon>Glomerellaceae</taxon>
        <taxon>Colletotrichum</taxon>
        <taxon>Colletotrichum orbiculare species complex</taxon>
    </lineage>
</organism>
<dbReference type="InterPro" id="IPR036291">
    <property type="entry name" value="NAD(P)-bd_dom_sf"/>
</dbReference>
<dbReference type="AlphaFoldDB" id="A0A4V3HTH3"/>
<feature type="compositionally biased region" description="Basic and acidic residues" evidence="1">
    <location>
        <begin position="296"/>
        <end position="321"/>
    </location>
</feature>
<sequence length="355" mass="38216">MSSKPRILLTGATGYVGGTVLHHLLATPSLTSVITPSNPVTLPVRAPLDRLAKLTATYGSRVNPVPFTSLDDTAALRTLASQHDIVINAGSGFHPASAEALVQGLAARRSHSKTPPRLDAAHLGRVQHCRQAHHGHTPPGRRVRRRQGRGRVRVRGRREQTGLVPAARGRARRAADRGAAGRRGGEHPVAVHLRHGGRAVPEGGPDDPRHDEVCPRQRVRLHRGRRQRRHRLGPRVRSRGAVRAVRGGHCRQRRCQHPHRTEGYHIPDRGTDVDCGYRAQVSRRGVCDGELAARGRAAGEGDEGVHGGRGGRHDGGERSRGGDGVYRAQEDERHRGEGAVGLEACSHGGGVGEGL</sequence>
<evidence type="ECO:0008006" key="4">
    <source>
        <dbReference type="Google" id="ProtNLM"/>
    </source>
</evidence>
<keyword evidence="3" id="KW-1185">Reference proteome</keyword>
<reference evidence="2 3" key="1">
    <citation type="submission" date="2018-11" db="EMBL/GenBank/DDBJ databases">
        <title>Genome sequence and assembly of Colletotrichum spinosum.</title>
        <authorList>
            <person name="Gan P."/>
            <person name="Shirasu K."/>
        </authorList>
    </citation>
    <scope>NUCLEOTIDE SEQUENCE [LARGE SCALE GENOMIC DNA]</scope>
    <source>
        <strain evidence="2 3">CBS 515.97</strain>
    </source>
</reference>
<dbReference type="EMBL" id="QAPG01000016">
    <property type="protein sequence ID" value="TDZ38489.1"/>
    <property type="molecule type" value="Genomic_DNA"/>
</dbReference>
<dbReference type="SUPFAM" id="SSF51735">
    <property type="entry name" value="NAD(P)-binding Rossmann-fold domains"/>
    <property type="match status" value="1"/>
</dbReference>
<evidence type="ECO:0000313" key="2">
    <source>
        <dbReference type="EMBL" id="TDZ38489.1"/>
    </source>
</evidence>
<feature type="compositionally biased region" description="Basic residues" evidence="1">
    <location>
        <begin position="129"/>
        <end position="156"/>
    </location>
</feature>
<comment type="caution">
    <text evidence="2">The sequence shown here is derived from an EMBL/GenBank/DDBJ whole genome shotgun (WGS) entry which is preliminary data.</text>
</comment>
<feature type="region of interest" description="Disordered" evidence="1">
    <location>
        <begin position="223"/>
        <end position="256"/>
    </location>
</feature>
<proteinExistence type="predicted"/>
<evidence type="ECO:0000313" key="3">
    <source>
        <dbReference type="Proteomes" id="UP000295083"/>
    </source>
</evidence>
<feature type="region of interest" description="Disordered" evidence="1">
    <location>
        <begin position="296"/>
        <end position="355"/>
    </location>
</feature>